<evidence type="ECO:0000313" key="2">
    <source>
        <dbReference type="EMBL" id="RMB84055.1"/>
    </source>
</evidence>
<reference evidence="2 3" key="1">
    <citation type="submission" date="2017-11" db="EMBL/GenBank/DDBJ databases">
        <title>Draft genome of actinobacteria isolated from guarana (Paullinia cupana (Mart.) Ducke.</title>
        <authorList>
            <person name="Siqueira K.A."/>
            <person name="Liotti R.G."/>
            <person name="Mendes T.A.O."/>
            <person name="Soares M.A."/>
        </authorList>
    </citation>
    <scope>NUCLEOTIDE SEQUENCE [LARGE SCALE GENOMIC DNA]</scope>
    <source>
        <strain evidence="2 3">193</strain>
    </source>
</reference>
<dbReference type="InterPro" id="IPR006674">
    <property type="entry name" value="HD_domain"/>
</dbReference>
<dbReference type="PANTHER" id="PTHR35569">
    <property type="entry name" value="CYANAMIDE HYDRATASE DDI2-RELATED"/>
    <property type="match status" value="1"/>
</dbReference>
<sequence>MTISNASGLSLPDLASSPLRQAVVEHVLELEAPSIAHHSLRSYFFALKVADFRRLRRDVDYDDDALFFAAVLHDLGLSAPGEARPDRFEVAGADMAAELLARHGVSSEVRDVVWDAIALHTSPGITQRRGIVCDLTSAGTGVDFGYEADFVSDEEAAVINEAFPRLDINTAIGPLIIEQAERNRAVKAPHLSAADYFYRSVHGFDMSFVSRWGAA</sequence>
<dbReference type="AlphaFoldDB" id="A0A3M0I5C0"/>
<comment type="caution">
    <text evidence="2">The sequence shown here is derived from an EMBL/GenBank/DDBJ whole genome shotgun (WGS) entry which is preliminary data.</text>
</comment>
<dbReference type="EMBL" id="PENI01000013">
    <property type="protein sequence ID" value="RMB84055.1"/>
    <property type="molecule type" value="Genomic_DNA"/>
</dbReference>
<organism evidence="2 3">
    <name type="scientific">Streptomyces shenzhenensis</name>
    <dbReference type="NCBI Taxonomy" id="943815"/>
    <lineage>
        <taxon>Bacteria</taxon>
        <taxon>Bacillati</taxon>
        <taxon>Actinomycetota</taxon>
        <taxon>Actinomycetes</taxon>
        <taxon>Kitasatosporales</taxon>
        <taxon>Streptomycetaceae</taxon>
        <taxon>Streptomyces</taxon>
    </lineage>
</organism>
<dbReference type="Proteomes" id="UP000270471">
    <property type="component" value="Unassembled WGS sequence"/>
</dbReference>
<name>A0A3M0I5C0_9ACTN</name>
<evidence type="ECO:0000313" key="3">
    <source>
        <dbReference type="Proteomes" id="UP000270471"/>
    </source>
</evidence>
<evidence type="ECO:0000259" key="1">
    <source>
        <dbReference type="Pfam" id="PF01966"/>
    </source>
</evidence>
<dbReference type="PANTHER" id="PTHR35569:SF1">
    <property type="entry name" value="CYANAMIDE HYDRATASE DDI2-RELATED"/>
    <property type="match status" value="1"/>
</dbReference>
<dbReference type="OrthoDB" id="8478129at2"/>
<keyword evidence="3" id="KW-1185">Reference proteome</keyword>
<dbReference type="CDD" id="cd00077">
    <property type="entry name" value="HDc"/>
    <property type="match status" value="1"/>
</dbReference>
<proteinExistence type="predicted"/>
<dbReference type="SUPFAM" id="SSF109604">
    <property type="entry name" value="HD-domain/PDEase-like"/>
    <property type="match status" value="1"/>
</dbReference>
<accession>A0A3M0I5C0</accession>
<feature type="domain" description="HD" evidence="1">
    <location>
        <begin position="36"/>
        <end position="127"/>
    </location>
</feature>
<dbReference type="InterPro" id="IPR003607">
    <property type="entry name" value="HD/PDEase_dom"/>
</dbReference>
<gene>
    <name evidence="2" type="ORF">CTZ28_21375</name>
</gene>
<dbReference type="Pfam" id="PF01966">
    <property type="entry name" value="HD"/>
    <property type="match status" value="1"/>
</dbReference>
<dbReference type="RefSeq" id="WP_121891281.1">
    <property type="nucleotide sequence ID" value="NZ_PENI01000013.1"/>
</dbReference>
<protein>
    <recommendedName>
        <fullName evidence="1">HD domain-containing protein</fullName>
    </recommendedName>
</protein>
<dbReference type="Gene3D" id="1.10.3210.10">
    <property type="entry name" value="Hypothetical protein af1432"/>
    <property type="match status" value="1"/>
</dbReference>